<comment type="caution">
    <text evidence="2">The sequence shown here is derived from an EMBL/GenBank/DDBJ whole genome shotgun (WGS) entry which is preliminary data.</text>
</comment>
<evidence type="ECO:0000256" key="1">
    <source>
        <dbReference type="SAM" id="MobiDB-lite"/>
    </source>
</evidence>
<proteinExistence type="predicted"/>
<organism evidence="2 3">
    <name type="scientific">Cryomyces antarcticus</name>
    <dbReference type="NCBI Taxonomy" id="329879"/>
    <lineage>
        <taxon>Eukaryota</taxon>
        <taxon>Fungi</taxon>
        <taxon>Dikarya</taxon>
        <taxon>Ascomycota</taxon>
        <taxon>Pezizomycotina</taxon>
        <taxon>Dothideomycetes</taxon>
        <taxon>Dothideomycetes incertae sedis</taxon>
        <taxon>Cryomyces</taxon>
    </lineage>
</organism>
<feature type="compositionally biased region" description="Polar residues" evidence="1">
    <location>
        <begin position="21"/>
        <end position="30"/>
    </location>
</feature>
<reference evidence="2 3" key="1">
    <citation type="submission" date="2023-08" db="EMBL/GenBank/DDBJ databases">
        <title>Black Yeasts Isolated from many extreme environments.</title>
        <authorList>
            <person name="Coleine C."/>
            <person name="Stajich J.E."/>
            <person name="Selbmann L."/>
        </authorList>
    </citation>
    <scope>NUCLEOTIDE SEQUENCE [LARGE SCALE GENOMIC DNA]</scope>
    <source>
        <strain evidence="2 3">CCFEE 536</strain>
    </source>
</reference>
<feature type="non-terminal residue" evidence="2">
    <location>
        <position position="1"/>
    </location>
</feature>
<gene>
    <name evidence="2" type="ORF">LTR16_006511</name>
</gene>
<name>A0ABR0M4Q3_9PEZI</name>
<evidence type="ECO:0000313" key="3">
    <source>
        <dbReference type="Proteomes" id="UP001357485"/>
    </source>
</evidence>
<accession>A0ABR0M4Q3</accession>
<feature type="compositionally biased region" description="Polar residues" evidence="1">
    <location>
        <begin position="1"/>
        <end position="12"/>
    </location>
</feature>
<feature type="region of interest" description="Disordered" evidence="1">
    <location>
        <begin position="1"/>
        <end position="38"/>
    </location>
</feature>
<evidence type="ECO:0000313" key="2">
    <source>
        <dbReference type="EMBL" id="KAK5281074.1"/>
    </source>
</evidence>
<keyword evidence="3" id="KW-1185">Reference proteome</keyword>
<sequence length="267" mass="29058">PVTGSGTPTMAQRPSYPLPQNPTFRENWPTQIPMHQPRPQKTISVTGIESPASLSFHAPQQQEQQPFHHQVPVHMNGSTEPPVHYSQQRQTSFPAQLSGGTPLSNIPERAINAQPFQPPQLAYQQQVFYPPITYAGQPAYYYPAPNTQQAHYATTGPAGPAAGSVPVFIPPPQQQAVYMMPAPVMAPPAPQISETPAGPTRSTPVAHEVNGMVYYYDPSQVQYPPAEGYAPASLGYTMPGMGGIMTPSPDGYYYSQVPAEPVYYQAQ</sequence>
<dbReference type="EMBL" id="JAVRRA010001230">
    <property type="protein sequence ID" value="KAK5281074.1"/>
    <property type="molecule type" value="Genomic_DNA"/>
</dbReference>
<protein>
    <submittedName>
        <fullName evidence="2">Uncharacterized protein</fullName>
    </submittedName>
</protein>
<dbReference type="Proteomes" id="UP001357485">
    <property type="component" value="Unassembled WGS sequence"/>
</dbReference>